<accession>A0ABP7L1P9</accession>
<evidence type="ECO:0000313" key="2">
    <source>
        <dbReference type="Proteomes" id="UP001501563"/>
    </source>
</evidence>
<reference evidence="2" key="1">
    <citation type="journal article" date="2019" name="Int. J. Syst. Evol. Microbiol.">
        <title>The Global Catalogue of Microorganisms (GCM) 10K type strain sequencing project: providing services to taxonomists for standard genome sequencing and annotation.</title>
        <authorList>
            <consortium name="The Broad Institute Genomics Platform"/>
            <consortium name="The Broad Institute Genome Sequencing Center for Infectious Disease"/>
            <person name="Wu L."/>
            <person name="Ma J."/>
        </authorList>
    </citation>
    <scope>NUCLEOTIDE SEQUENCE [LARGE SCALE GENOMIC DNA]</scope>
    <source>
        <strain evidence="2">JCM 16578</strain>
    </source>
</reference>
<keyword evidence="2" id="KW-1185">Reference proteome</keyword>
<name>A0ABP7L1P9_9ACTN</name>
<dbReference type="Proteomes" id="UP001501563">
    <property type="component" value="Unassembled WGS sequence"/>
</dbReference>
<dbReference type="EMBL" id="BAAAZA010000030">
    <property type="protein sequence ID" value="GAA3893326.1"/>
    <property type="molecule type" value="Genomic_DNA"/>
</dbReference>
<organism evidence="1 2">
    <name type="scientific">Streptomyces lannensis</name>
    <dbReference type="NCBI Taxonomy" id="766498"/>
    <lineage>
        <taxon>Bacteria</taxon>
        <taxon>Bacillati</taxon>
        <taxon>Actinomycetota</taxon>
        <taxon>Actinomycetes</taxon>
        <taxon>Kitasatosporales</taxon>
        <taxon>Streptomycetaceae</taxon>
        <taxon>Streptomyces</taxon>
    </lineage>
</organism>
<proteinExistence type="predicted"/>
<gene>
    <name evidence="1" type="ORF">GCM10022207_71530</name>
</gene>
<evidence type="ECO:0000313" key="1">
    <source>
        <dbReference type="EMBL" id="GAA3893326.1"/>
    </source>
</evidence>
<comment type="caution">
    <text evidence="1">The sequence shown here is derived from an EMBL/GenBank/DDBJ whole genome shotgun (WGS) entry which is preliminary data.</text>
</comment>
<sequence length="115" mass="12664">MALVIELRRGVSASRTGRKAGPSLTTGMLERIVVDDKFWTALESLGRHRLPTLADVDPDGDTTLRSEAVDRMVRELEGSHLARLRGAEHKAIATLLAWGLRCRADRDLQIAFSGD</sequence>
<protein>
    <submittedName>
        <fullName evidence="1">Uncharacterized protein</fullName>
    </submittedName>
</protein>